<keyword evidence="2" id="KW-1133">Transmembrane helix</keyword>
<reference evidence="3 4" key="1">
    <citation type="submission" date="2021-01" db="EMBL/GenBank/DDBJ databases">
        <title>Whole genome shotgun sequence of Catellatospora bangladeshensis NBRC 107357.</title>
        <authorList>
            <person name="Komaki H."/>
            <person name="Tamura T."/>
        </authorList>
    </citation>
    <scope>NUCLEOTIDE SEQUENCE [LARGE SCALE GENOMIC DNA]</scope>
    <source>
        <strain evidence="3 4">NBRC 107357</strain>
    </source>
</reference>
<comment type="caution">
    <text evidence="3">The sequence shown here is derived from an EMBL/GenBank/DDBJ whole genome shotgun (WGS) entry which is preliminary data.</text>
</comment>
<dbReference type="RefSeq" id="WP_203741047.1">
    <property type="nucleotide sequence ID" value="NZ_BONF01000004.1"/>
</dbReference>
<protein>
    <recommendedName>
        <fullName evidence="5">DUF2567 domain-containing protein</fullName>
    </recommendedName>
</protein>
<organism evidence="3 4">
    <name type="scientific">Catellatospora bangladeshensis</name>
    <dbReference type="NCBI Taxonomy" id="310355"/>
    <lineage>
        <taxon>Bacteria</taxon>
        <taxon>Bacillati</taxon>
        <taxon>Actinomycetota</taxon>
        <taxon>Actinomycetes</taxon>
        <taxon>Micromonosporales</taxon>
        <taxon>Micromonosporaceae</taxon>
        <taxon>Catellatospora</taxon>
    </lineage>
</organism>
<accession>A0A8J3NF49</accession>
<evidence type="ECO:0008006" key="5">
    <source>
        <dbReference type="Google" id="ProtNLM"/>
    </source>
</evidence>
<dbReference type="EMBL" id="BONF01000004">
    <property type="protein sequence ID" value="GIF79062.1"/>
    <property type="molecule type" value="Genomic_DNA"/>
</dbReference>
<feature type="transmembrane region" description="Helical" evidence="2">
    <location>
        <begin position="30"/>
        <end position="51"/>
    </location>
</feature>
<evidence type="ECO:0000256" key="2">
    <source>
        <dbReference type="SAM" id="Phobius"/>
    </source>
</evidence>
<gene>
    <name evidence="3" type="ORF">Cba03nite_04110</name>
</gene>
<dbReference type="AlphaFoldDB" id="A0A8J3NF49"/>
<dbReference type="Proteomes" id="UP000601223">
    <property type="component" value="Unassembled WGS sequence"/>
</dbReference>
<keyword evidence="4" id="KW-1185">Reference proteome</keyword>
<feature type="transmembrane region" description="Helical" evidence="2">
    <location>
        <begin position="114"/>
        <end position="133"/>
    </location>
</feature>
<name>A0A8J3NF49_9ACTN</name>
<sequence>MLSDDTPGYGEPVNPVQEPAPARRGYGGDVLWALVTAAVIGVLGIGLGLLWHRFAPTLPLRMADLGTEQGLVYTSPEPEELAAAEGWFVLLGLGFGVLVAVLSWVLLPSRRGPIQLAGVLLGSVVAGWVAWWVGHHIGLAEYEQLKTSAPVDTIVHRPPDLRAVKELGFFPYAIGGSLLIPAFGAVVSYALMAAWSRWPSLRRGEDEDVYTDEYGGYGDQPLDPAR</sequence>
<evidence type="ECO:0000256" key="1">
    <source>
        <dbReference type="SAM" id="MobiDB-lite"/>
    </source>
</evidence>
<evidence type="ECO:0000313" key="4">
    <source>
        <dbReference type="Proteomes" id="UP000601223"/>
    </source>
</evidence>
<feature type="transmembrane region" description="Helical" evidence="2">
    <location>
        <begin position="87"/>
        <end position="107"/>
    </location>
</feature>
<evidence type="ECO:0000313" key="3">
    <source>
        <dbReference type="EMBL" id="GIF79062.1"/>
    </source>
</evidence>
<keyword evidence="2" id="KW-0812">Transmembrane</keyword>
<feature type="transmembrane region" description="Helical" evidence="2">
    <location>
        <begin position="169"/>
        <end position="195"/>
    </location>
</feature>
<keyword evidence="2" id="KW-0472">Membrane</keyword>
<feature type="region of interest" description="Disordered" evidence="1">
    <location>
        <begin position="1"/>
        <end position="21"/>
    </location>
</feature>
<proteinExistence type="predicted"/>